<name>A0ABU0CZ25_9BACI</name>
<proteinExistence type="predicted"/>
<comment type="caution">
    <text evidence="1">The sequence shown here is derived from an EMBL/GenBank/DDBJ whole genome shotgun (WGS) entry which is preliminary data.</text>
</comment>
<dbReference type="RefSeq" id="WP_280518458.1">
    <property type="nucleotide sequence ID" value="NZ_JALIRM010000001.1"/>
</dbReference>
<dbReference type="GO" id="GO:0016853">
    <property type="term" value="F:isomerase activity"/>
    <property type="evidence" value="ECO:0007669"/>
    <property type="project" value="UniProtKB-KW"/>
</dbReference>
<dbReference type="Proteomes" id="UP001232343">
    <property type="component" value="Unassembled WGS sequence"/>
</dbReference>
<dbReference type="EMBL" id="JAUSUO010000001">
    <property type="protein sequence ID" value="MDQ0341405.1"/>
    <property type="molecule type" value="Genomic_DNA"/>
</dbReference>
<keyword evidence="2" id="KW-1185">Reference proteome</keyword>
<keyword evidence="1" id="KW-0413">Isomerase</keyword>
<reference evidence="1 2" key="1">
    <citation type="submission" date="2023-07" db="EMBL/GenBank/DDBJ databases">
        <title>Genomic Encyclopedia of Type Strains, Phase IV (KMG-IV): sequencing the most valuable type-strain genomes for metagenomic binning, comparative biology and taxonomic classification.</title>
        <authorList>
            <person name="Goeker M."/>
        </authorList>
    </citation>
    <scope>NUCLEOTIDE SEQUENCE [LARGE SCALE GENOMIC DNA]</scope>
    <source>
        <strain evidence="1 2">DSM 27848</strain>
    </source>
</reference>
<gene>
    <name evidence="1" type="ORF">J2S14_000198</name>
</gene>
<evidence type="ECO:0000313" key="1">
    <source>
        <dbReference type="EMBL" id="MDQ0341405.1"/>
    </source>
</evidence>
<organism evidence="1 2">
    <name type="scientific">Lederbergia wuyishanensis</name>
    <dbReference type="NCBI Taxonomy" id="1347903"/>
    <lineage>
        <taxon>Bacteria</taxon>
        <taxon>Bacillati</taxon>
        <taxon>Bacillota</taxon>
        <taxon>Bacilli</taxon>
        <taxon>Bacillales</taxon>
        <taxon>Bacillaceae</taxon>
        <taxon>Lederbergia</taxon>
    </lineage>
</organism>
<evidence type="ECO:0000313" key="2">
    <source>
        <dbReference type="Proteomes" id="UP001232343"/>
    </source>
</evidence>
<accession>A0ABU0CZ25</accession>
<sequence>MAILYAKGYDGVLSIEPHSHNWEGELGERGIDYTVEFMKALVI</sequence>
<protein>
    <submittedName>
        <fullName evidence="1">Sugar phosphate isomerase/epimerase</fullName>
    </submittedName>
</protein>